<accession>A0A8J3BI14</accession>
<dbReference type="InterPro" id="IPR052909">
    <property type="entry name" value="Transposase_6_like"/>
</dbReference>
<dbReference type="Proteomes" id="UP000662200">
    <property type="component" value="Unassembled WGS sequence"/>
</dbReference>
<evidence type="ECO:0000259" key="1">
    <source>
        <dbReference type="Pfam" id="PF13340"/>
    </source>
</evidence>
<comment type="caution">
    <text evidence="2">The sequence shown here is derived from an EMBL/GenBank/DDBJ whole genome shotgun (WGS) entry which is preliminary data.</text>
</comment>
<dbReference type="PANTHER" id="PTHR46637">
    <property type="entry name" value="TIS1421-TRANSPOSASE PROTEIN A"/>
    <property type="match status" value="1"/>
</dbReference>
<sequence>MSDVEKYCPDALWRLAGPLLPEHPKRHQCGGRARTDDRVVLAAILYVLESGCAWRKLPGSFPVHWRTAHRRFAEWGQQGVLAALHRAVLDVLGAAGAIDWTRASVDAMHVRAVKGAT</sequence>
<evidence type="ECO:0000313" key="3">
    <source>
        <dbReference type="Proteomes" id="UP000662200"/>
    </source>
</evidence>
<name>A0A8J3BI14_9ACTN</name>
<dbReference type="AlphaFoldDB" id="A0A8J3BI14"/>
<evidence type="ECO:0000313" key="2">
    <source>
        <dbReference type="EMBL" id="GGK16143.1"/>
    </source>
</evidence>
<organism evidence="2 3">
    <name type="scientific">Pilimelia terevasa</name>
    <dbReference type="NCBI Taxonomy" id="53372"/>
    <lineage>
        <taxon>Bacteria</taxon>
        <taxon>Bacillati</taxon>
        <taxon>Actinomycetota</taxon>
        <taxon>Actinomycetes</taxon>
        <taxon>Micromonosporales</taxon>
        <taxon>Micromonosporaceae</taxon>
        <taxon>Pilimelia</taxon>
    </lineage>
</organism>
<dbReference type="InterPro" id="IPR025161">
    <property type="entry name" value="IS402-like_dom"/>
</dbReference>
<reference evidence="2" key="1">
    <citation type="journal article" date="2014" name="Int. J. Syst. Evol. Microbiol.">
        <title>Complete genome sequence of Corynebacterium casei LMG S-19264T (=DSM 44701T), isolated from a smear-ripened cheese.</title>
        <authorList>
            <consortium name="US DOE Joint Genome Institute (JGI-PGF)"/>
            <person name="Walter F."/>
            <person name="Albersmeier A."/>
            <person name="Kalinowski J."/>
            <person name="Ruckert C."/>
        </authorList>
    </citation>
    <scope>NUCLEOTIDE SEQUENCE</scope>
    <source>
        <strain evidence="2">JCM 3091</strain>
    </source>
</reference>
<proteinExistence type="predicted"/>
<keyword evidence="3" id="KW-1185">Reference proteome</keyword>
<feature type="domain" description="Insertion element IS402-like" evidence="1">
    <location>
        <begin position="9"/>
        <end position="85"/>
    </location>
</feature>
<gene>
    <name evidence="2" type="ORF">GCM10010124_05950</name>
</gene>
<dbReference type="Pfam" id="PF13340">
    <property type="entry name" value="DUF4096"/>
    <property type="match status" value="1"/>
</dbReference>
<reference evidence="2" key="2">
    <citation type="submission" date="2020-09" db="EMBL/GenBank/DDBJ databases">
        <authorList>
            <person name="Sun Q."/>
            <person name="Ohkuma M."/>
        </authorList>
    </citation>
    <scope>NUCLEOTIDE SEQUENCE</scope>
    <source>
        <strain evidence="2">JCM 3091</strain>
    </source>
</reference>
<protein>
    <submittedName>
        <fullName evidence="2">Transposase</fullName>
    </submittedName>
</protein>
<dbReference type="PANTHER" id="PTHR46637:SF1">
    <property type="entry name" value="BLL5188 PROTEIN"/>
    <property type="match status" value="1"/>
</dbReference>
<dbReference type="EMBL" id="BMQC01000001">
    <property type="protein sequence ID" value="GGK16143.1"/>
    <property type="molecule type" value="Genomic_DNA"/>
</dbReference>